<name>A0ABV9LXG7_9ALTE</name>
<gene>
    <name evidence="4" type="ORF">ACFO4O_11765</name>
</gene>
<accession>A0ABV9LXG7</accession>
<dbReference type="Pfam" id="PF13439">
    <property type="entry name" value="Glyco_transf_4"/>
    <property type="match status" value="1"/>
</dbReference>
<evidence type="ECO:0000256" key="1">
    <source>
        <dbReference type="ARBA" id="ARBA00022679"/>
    </source>
</evidence>
<proteinExistence type="predicted"/>
<evidence type="ECO:0000259" key="3">
    <source>
        <dbReference type="Pfam" id="PF13439"/>
    </source>
</evidence>
<organism evidence="4 5">
    <name type="scientific">Glaciecola siphonariae</name>
    <dbReference type="NCBI Taxonomy" id="521012"/>
    <lineage>
        <taxon>Bacteria</taxon>
        <taxon>Pseudomonadati</taxon>
        <taxon>Pseudomonadota</taxon>
        <taxon>Gammaproteobacteria</taxon>
        <taxon>Alteromonadales</taxon>
        <taxon>Alteromonadaceae</taxon>
        <taxon>Glaciecola</taxon>
    </lineage>
</organism>
<dbReference type="Gene3D" id="3.40.50.2000">
    <property type="entry name" value="Glycogen Phosphorylase B"/>
    <property type="match status" value="2"/>
</dbReference>
<protein>
    <submittedName>
        <fullName evidence="4">Glycosyltransferase</fullName>
        <ecNumber evidence="4">2.4.-.-</ecNumber>
    </submittedName>
</protein>
<keyword evidence="4" id="KW-0328">Glycosyltransferase</keyword>
<feature type="domain" description="Glycosyl transferase family 1" evidence="2">
    <location>
        <begin position="197"/>
        <end position="331"/>
    </location>
</feature>
<keyword evidence="5" id="KW-1185">Reference proteome</keyword>
<dbReference type="InterPro" id="IPR028098">
    <property type="entry name" value="Glyco_trans_4-like_N"/>
</dbReference>
<sequence length="398" mass="45539">MKVIFITHPNFMKSKSMPLFANMLKEMAQKEGIYEDTWCPKPVVYTAFFGEKVAKWLGYIDQYLIFPFLLYRRLSRIKTATLFVFTDQALGPWMPLFKKVPHVVHCHDLLALRSALGQISQNKTGLSGRIYQSLIKAGFQKASHFICITEKTRSDLCQFGKIEKKNTSVVHNPLHYDFFPMAREIAAGELEGKQIVESTQSFLLHISAGQWYKNLEGVIELYNLYSSTVVNPLPLVMVIPNSNIVTSYLDAKGYDCDIRIHSNLSIETIHSLYSAASIFLFPSHQEGFGWPLIEAQACGCRVLTTTAPPMNEIAGDHSYYVDEVQNEDIHEWAKKNCHILCKALNITGVDLEKERIKCLEWAKNFTKQKKFGEYLKVYDIEYKKQSNACMLGSKFNVR</sequence>
<dbReference type="PANTHER" id="PTHR46401:SF2">
    <property type="entry name" value="GLYCOSYLTRANSFERASE WBBK-RELATED"/>
    <property type="match status" value="1"/>
</dbReference>
<dbReference type="RefSeq" id="WP_382408744.1">
    <property type="nucleotide sequence ID" value="NZ_JBHSGU010000005.1"/>
</dbReference>
<dbReference type="EMBL" id="JBHSGU010000005">
    <property type="protein sequence ID" value="MFC4700839.1"/>
    <property type="molecule type" value="Genomic_DNA"/>
</dbReference>
<keyword evidence="1 4" id="KW-0808">Transferase</keyword>
<reference evidence="5" key="1">
    <citation type="journal article" date="2019" name="Int. J. Syst. Evol. Microbiol.">
        <title>The Global Catalogue of Microorganisms (GCM) 10K type strain sequencing project: providing services to taxonomists for standard genome sequencing and annotation.</title>
        <authorList>
            <consortium name="The Broad Institute Genomics Platform"/>
            <consortium name="The Broad Institute Genome Sequencing Center for Infectious Disease"/>
            <person name="Wu L."/>
            <person name="Ma J."/>
        </authorList>
    </citation>
    <scope>NUCLEOTIDE SEQUENCE [LARGE SCALE GENOMIC DNA]</scope>
    <source>
        <strain evidence="5">KACC 12507</strain>
    </source>
</reference>
<dbReference type="Proteomes" id="UP001595897">
    <property type="component" value="Unassembled WGS sequence"/>
</dbReference>
<evidence type="ECO:0000313" key="4">
    <source>
        <dbReference type="EMBL" id="MFC4700839.1"/>
    </source>
</evidence>
<dbReference type="GO" id="GO:0016757">
    <property type="term" value="F:glycosyltransferase activity"/>
    <property type="evidence" value="ECO:0007669"/>
    <property type="project" value="UniProtKB-KW"/>
</dbReference>
<dbReference type="EC" id="2.4.-.-" evidence="4"/>
<dbReference type="SUPFAM" id="SSF53756">
    <property type="entry name" value="UDP-Glycosyltransferase/glycogen phosphorylase"/>
    <property type="match status" value="1"/>
</dbReference>
<dbReference type="PANTHER" id="PTHR46401">
    <property type="entry name" value="GLYCOSYLTRANSFERASE WBBK-RELATED"/>
    <property type="match status" value="1"/>
</dbReference>
<comment type="caution">
    <text evidence="4">The sequence shown here is derived from an EMBL/GenBank/DDBJ whole genome shotgun (WGS) entry which is preliminary data.</text>
</comment>
<evidence type="ECO:0000313" key="5">
    <source>
        <dbReference type="Proteomes" id="UP001595897"/>
    </source>
</evidence>
<dbReference type="Pfam" id="PF00534">
    <property type="entry name" value="Glycos_transf_1"/>
    <property type="match status" value="1"/>
</dbReference>
<dbReference type="InterPro" id="IPR001296">
    <property type="entry name" value="Glyco_trans_1"/>
</dbReference>
<evidence type="ECO:0000259" key="2">
    <source>
        <dbReference type="Pfam" id="PF00534"/>
    </source>
</evidence>
<feature type="domain" description="Glycosyltransferase subfamily 4-like N-terminal" evidence="3">
    <location>
        <begin position="62"/>
        <end position="174"/>
    </location>
</feature>